<dbReference type="EMBL" id="CP061799">
    <property type="protein sequence ID" value="QTA78056.1"/>
    <property type="molecule type" value="Genomic_DNA"/>
</dbReference>
<protein>
    <submittedName>
        <fullName evidence="1">Immunoglobulin-like fold-containing</fullName>
    </submittedName>
</protein>
<dbReference type="Gene3D" id="3.40.50.1460">
    <property type="match status" value="1"/>
</dbReference>
<dbReference type="SUPFAM" id="SSF89372">
    <property type="entry name" value="Fucose-specific lectin"/>
    <property type="match status" value="1"/>
</dbReference>
<dbReference type="InterPro" id="IPR006624">
    <property type="entry name" value="Beta-propeller_rpt_TECPR"/>
</dbReference>
<dbReference type="PROSITE" id="PS00018">
    <property type="entry name" value="EF_HAND_1"/>
    <property type="match status" value="1"/>
</dbReference>
<dbReference type="Proteomes" id="UP000663720">
    <property type="component" value="Chromosome"/>
</dbReference>
<evidence type="ECO:0000313" key="2">
    <source>
        <dbReference type="Proteomes" id="UP000663720"/>
    </source>
</evidence>
<accession>A0A975GEB2</accession>
<sequence>MKKTIIFQKVIILVCFTAIWFPMTGIGGQWEWMNPLPQGNTIKAVWGSSGSDVFAVGLRGTILHYNGSVWSEMNSGTSNDLLGIWGSSASDVFAVGYIGTILHYDGDTWSEMSSDNSNGLLGIWGSSASDVFVVDNYGNILHYNGNTWSEMSSGNTNRLSGIWGSSASDVFAVGDSGTILHYDGNTWSEMSSDMTSQLNGVWGSSSSDIFAVGNSETILHYDGNTWSEMNSGTSNWLLGIWGSSNSDVFAVGIYGTILHYDGNIWSKMSSGNTNGLLSVWGSSNSDVFAVGGYGTILHYDGNTLSEISSVNTYNLKDIWGHSSSDVFAVGDYDIDDYGILHYDGNTWSEIHYGTKKVLYSVWGSSASDVFAVGLETILHYDGNIWSENSINLKIVYAVWGSSSSDVFAVGNDWFYHGIILHYDGNTWSEMSSGNTNGLSSVWGSSASNVFAVGSNGTILHYDGNTWSEMSSGTTDHLSDIWGSSASNVFVVGSNGTILHYDGNTWFKMSSGTTDHLLDVWGSSASNIFIVGYRGFNYDGTILHYDGDTWSEMIFGTNPLYGVWGSSESDVFAVGENGTILHYTPVKITPRIIQIKEPDTESVFNIKLTGSPTHDVIINLHATNPGECTVSPSSVTLNQINWETGVNVTVKAEDDFIRDGNQETQILFDPIISEDLLYKGKRIQSVQVTVEDNESDIWIDSLSPVYCTSGQAVTVQIIGNGFIPGTTRIFISSYPDGTNETEITANAVIKSSTNISVNIPAQSTGHYNLKVSNNAQFFELPNTLTFADAVSVEQQKQKKAVIAAGGSSGENNLKLAALKCITKAYTSLIVQGYTDDSIFLISPAGLDLNNDGIEDIAADRSPSAANLYYALNYWAKALDDPDDPNDTPPQYAASELLVFMTGPANSNIFYIEKDGNSGTAVSAQTLDIWLDNLQENMPGRLIFIYDACMSGSFIPILTPPAGKNRIIITGSMGNQRAWFLNDGEISFSYHFFETIKNTGKIFKSFDTALNFMKTLQIPQIDVNGSGDPRMRRSETEEIAVGIENETASYSIPEIGAVSASPETLSGGITSSTLKAWNIKTENGIENVWASAITPPEVYESRNKPGLYLPTCELHDFNKDGIYENNYEEFTCKGDYTIKFYAKDKNGSESLPLSTTVSQTEGIIENHDIIYDINGDDFVDLKDVVIILKILTGQDTSILIRDNAYAEMFDIDEDNRIGLSEALNLLQMISRM</sequence>
<dbReference type="Gene3D" id="2.60.40.10">
    <property type="entry name" value="Immunoglobulins"/>
    <property type="match status" value="1"/>
</dbReference>
<dbReference type="KEGG" id="dli:dnl_02660"/>
<keyword evidence="2" id="KW-1185">Reference proteome</keyword>
<dbReference type="InterPro" id="IPR036439">
    <property type="entry name" value="Dockerin_dom_sf"/>
</dbReference>
<dbReference type="GO" id="GO:0000272">
    <property type="term" value="P:polysaccharide catabolic process"/>
    <property type="evidence" value="ECO:0007669"/>
    <property type="project" value="InterPro"/>
</dbReference>
<dbReference type="AlphaFoldDB" id="A0A975GEB2"/>
<dbReference type="InterPro" id="IPR018247">
    <property type="entry name" value="EF_Hand_1_Ca_BS"/>
</dbReference>
<dbReference type="Gene3D" id="1.10.1330.10">
    <property type="entry name" value="Dockerin domain"/>
    <property type="match status" value="1"/>
</dbReference>
<dbReference type="SMART" id="SM00706">
    <property type="entry name" value="TECPR"/>
    <property type="match status" value="8"/>
</dbReference>
<dbReference type="SUPFAM" id="SSF81296">
    <property type="entry name" value="E set domains"/>
    <property type="match status" value="1"/>
</dbReference>
<gene>
    <name evidence="1" type="ORF">dnl_02660</name>
</gene>
<evidence type="ECO:0000313" key="1">
    <source>
        <dbReference type="EMBL" id="QTA78056.1"/>
    </source>
</evidence>
<reference evidence="1" key="1">
    <citation type="journal article" date="2021" name="Microb. Physiol.">
        <title>Proteogenomic Insights into the Physiology of Marine, Sulfate-Reducing, Filamentous Desulfonema limicola and Desulfonema magnum.</title>
        <authorList>
            <person name="Schnaars V."/>
            <person name="Wohlbrand L."/>
            <person name="Scheve S."/>
            <person name="Hinrichs C."/>
            <person name="Reinhardt R."/>
            <person name="Rabus R."/>
        </authorList>
    </citation>
    <scope>NUCLEOTIDE SEQUENCE</scope>
    <source>
        <strain evidence="1">5ac10</strain>
    </source>
</reference>
<name>A0A975GEB2_9BACT</name>
<proteinExistence type="predicted"/>
<organism evidence="1 2">
    <name type="scientific">Desulfonema limicola</name>
    <dbReference type="NCBI Taxonomy" id="45656"/>
    <lineage>
        <taxon>Bacteria</taxon>
        <taxon>Pseudomonadati</taxon>
        <taxon>Thermodesulfobacteriota</taxon>
        <taxon>Desulfobacteria</taxon>
        <taxon>Desulfobacterales</taxon>
        <taxon>Desulfococcaceae</taxon>
        <taxon>Desulfonema</taxon>
    </lineage>
</organism>
<dbReference type="RefSeq" id="WP_207689958.1">
    <property type="nucleotide sequence ID" value="NZ_CP061799.1"/>
</dbReference>
<dbReference type="InterPro" id="IPR014756">
    <property type="entry name" value="Ig_E-set"/>
</dbReference>
<dbReference type="InterPro" id="IPR013783">
    <property type="entry name" value="Ig-like_fold"/>
</dbReference>